<dbReference type="EMBL" id="CP076544">
    <property type="protein sequence ID" value="QWS33372.1"/>
    <property type="molecule type" value="Genomic_DNA"/>
</dbReference>
<evidence type="ECO:0000313" key="1">
    <source>
        <dbReference type="EMBL" id="QWS33372.1"/>
    </source>
</evidence>
<accession>A0ACD1E341</accession>
<organism evidence="1 2">
    <name type="scientific">Curtobacterium aetherium</name>
    <dbReference type="NCBI Taxonomy" id="2841594"/>
    <lineage>
        <taxon>Bacteria</taxon>
        <taxon>Bacillati</taxon>
        <taxon>Actinomycetota</taxon>
        <taxon>Actinomycetes</taxon>
        <taxon>Micrococcales</taxon>
        <taxon>Microbacteriaceae</taxon>
        <taxon>Curtobacterium</taxon>
    </lineage>
</organism>
<reference evidence="1" key="1">
    <citation type="submission" date="2021-06" db="EMBL/GenBank/DDBJ databases">
        <authorList>
            <person name="Ellington A.J."/>
            <person name="Bryan N.C."/>
            <person name="Christner B.C."/>
            <person name="Reisch C.R."/>
        </authorList>
    </citation>
    <scope>NUCLEOTIDE SEQUENCE</scope>
    <source>
        <strain evidence="1">L6-1</strain>
    </source>
</reference>
<gene>
    <name evidence="1" type="ORF">KM842_14220</name>
</gene>
<dbReference type="Proteomes" id="UP000681794">
    <property type="component" value="Chromosome"/>
</dbReference>
<evidence type="ECO:0000313" key="2">
    <source>
        <dbReference type="Proteomes" id="UP000681794"/>
    </source>
</evidence>
<protein>
    <submittedName>
        <fullName evidence="1">1,3-beta-glucanase</fullName>
    </submittedName>
</protein>
<keyword evidence="2" id="KW-1185">Reference proteome</keyword>
<name>A0ACD1E341_9MICO</name>
<sequence>MSVRLRAGAVALVAASALVLTACTGTAPETRTGGADRTTGSASPSVDGAAQQRGVAALGAVTKTTAGSMRLADGLVPPTNRWFSGLVYGAAPQPVFPTPISWQVTDDGFAAGLPVVSATEKTIAGGAVQQVGLDLGADRTLVSAYDQVSVTVEHRKGSTVLGHTVLAQGSPLVSYTAERAQTTTATGPVTATGDGPDGTTTGTVAADGRTWGVVTSGDLDGSRIALPRGGTVVLFPVPDDATSQQVRALSAAAASPLQRVTLARSSTGSATDGEQRTALGYRTAARGDTVVVPQPGQGATGLDCTGLHYATITGAAPVCTGDVLRFAAPSLQADDRLDLSDLSSTERERLTAQVRADAGDVSEASFGADSYGGGKDLYRVANLYRLATQLDLDDVATGLRGQLVAQIDQWTDPDGCGVSGTRCFRYDDTVKGLVGQAPSYGSDEFNDHHFHYGYLLSAAAIVADGSDELVAKWRPVLDLVAADIASPEATAVFPELRVYDPYAQHSWASGYSPFADGNNQESSSEAVSAWNGLARWGAVSGSRATEQLGDWLLANEAVSAQRDVLDPDLRAFPGFEHTIVSLNWGGKRDHATWFSADPAAPAGIELIPMPAVATGYVAAGGKRQIARVLAEAVPEGDYAVQFGDYLLMYRALASGAEAKAALAAAEELPAEHIDTGNTRSYLLAWIMSRG</sequence>
<proteinExistence type="predicted"/>